<comment type="caution">
    <text evidence="1">The sequence shown here is derived from an EMBL/GenBank/DDBJ whole genome shotgun (WGS) entry which is preliminary data.</text>
</comment>
<sequence length="65" mass="6955">MRVPFPAASIATATGRSVPSPARPRPAAVMSCSIMAPVYPRASRLQSRRGAARLQFVFQKIAKDG</sequence>
<keyword evidence="2" id="KW-1185">Reference proteome</keyword>
<accession>A0ABQ6LDF2</accession>
<dbReference type="EMBL" id="BSYI01000003">
    <property type="protein sequence ID" value="GMG81393.1"/>
    <property type="molecule type" value="Genomic_DNA"/>
</dbReference>
<evidence type="ECO:0000313" key="1">
    <source>
        <dbReference type="EMBL" id="GMG81393.1"/>
    </source>
</evidence>
<reference evidence="1 2" key="1">
    <citation type="submission" date="2023-04" db="EMBL/GenBank/DDBJ databases">
        <title>Marinoamorphus aggregata gen. nov., sp. Nov., isolate from tissue of brittle star Ophioplocus japonicus.</title>
        <authorList>
            <person name="Kawano K."/>
            <person name="Sawayama S."/>
            <person name="Nakagawa S."/>
        </authorList>
    </citation>
    <scope>NUCLEOTIDE SEQUENCE [LARGE SCALE GENOMIC DNA]</scope>
    <source>
        <strain evidence="1 2">NKW23</strain>
    </source>
</reference>
<evidence type="ECO:0000313" key="2">
    <source>
        <dbReference type="Proteomes" id="UP001239909"/>
    </source>
</evidence>
<proteinExistence type="predicted"/>
<name>A0ABQ6LDF2_9RHOB</name>
<dbReference type="Proteomes" id="UP001239909">
    <property type="component" value="Unassembled WGS sequence"/>
</dbReference>
<protein>
    <submittedName>
        <fullName evidence="1">Uncharacterized protein</fullName>
    </submittedName>
</protein>
<organism evidence="1 2">
    <name type="scientific">Paralimibaculum aggregatum</name>
    <dbReference type="NCBI Taxonomy" id="3036245"/>
    <lineage>
        <taxon>Bacteria</taxon>
        <taxon>Pseudomonadati</taxon>
        <taxon>Pseudomonadota</taxon>
        <taxon>Alphaproteobacteria</taxon>
        <taxon>Rhodobacterales</taxon>
        <taxon>Paracoccaceae</taxon>
        <taxon>Paralimibaculum</taxon>
    </lineage>
</organism>
<gene>
    <name evidence="1" type="ORF">LNKW23_06060</name>
</gene>